<dbReference type="InterPro" id="IPR020568">
    <property type="entry name" value="Ribosomal_Su5_D2-typ_SF"/>
</dbReference>
<dbReference type="NCBIfam" id="TIGR00368">
    <property type="entry name" value="YifB family Mg chelatase-like AAA ATPase"/>
    <property type="match status" value="1"/>
</dbReference>
<protein>
    <submittedName>
        <fullName evidence="5">YifB family Mg chelatase-like AAA ATPase</fullName>
    </submittedName>
</protein>
<comment type="caution">
    <text evidence="5">The sequence shown here is derived from an EMBL/GenBank/DDBJ whole genome shotgun (WGS) entry which is preliminary data.</text>
</comment>
<dbReference type="Pfam" id="PF13335">
    <property type="entry name" value="Mg_chelatase_C"/>
    <property type="match status" value="1"/>
</dbReference>
<dbReference type="InterPro" id="IPR004482">
    <property type="entry name" value="Mg_chelat-rel"/>
</dbReference>
<dbReference type="Pfam" id="PF01078">
    <property type="entry name" value="Mg_chelatase"/>
    <property type="match status" value="1"/>
</dbReference>
<evidence type="ECO:0000313" key="6">
    <source>
        <dbReference type="Proteomes" id="UP000649826"/>
    </source>
</evidence>
<dbReference type="PANTHER" id="PTHR32039">
    <property type="entry name" value="MAGNESIUM-CHELATASE SUBUNIT CHLI"/>
    <property type="match status" value="1"/>
</dbReference>
<dbReference type="RefSeq" id="WP_186995272.1">
    <property type="nucleotide sequence ID" value="NZ_JACOQG010000022.1"/>
</dbReference>
<comment type="similarity">
    <text evidence="1">Belongs to the Mg-chelatase subunits D/I family. ComM subfamily.</text>
</comment>
<dbReference type="InterPro" id="IPR001208">
    <property type="entry name" value="MCM_dom"/>
</dbReference>
<dbReference type="Gene3D" id="3.40.50.300">
    <property type="entry name" value="P-loop containing nucleotide triphosphate hydrolases"/>
    <property type="match status" value="1"/>
</dbReference>
<keyword evidence="6" id="KW-1185">Reference proteome</keyword>
<keyword evidence="2" id="KW-0547">Nucleotide-binding</keyword>
<dbReference type="InterPro" id="IPR027417">
    <property type="entry name" value="P-loop_NTPase"/>
</dbReference>
<dbReference type="InterPro" id="IPR045006">
    <property type="entry name" value="CHLI-like"/>
</dbReference>
<evidence type="ECO:0000259" key="4">
    <source>
        <dbReference type="SMART" id="SM00382"/>
    </source>
</evidence>
<dbReference type="InterPro" id="IPR000523">
    <property type="entry name" value="Mg_chelatse_chII-like_cat_dom"/>
</dbReference>
<reference evidence="5 6" key="1">
    <citation type="submission" date="2020-08" db="EMBL/GenBank/DDBJ databases">
        <title>Genome public.</title>
        <authorList>
            <person name="Liu C."/>
            <person name="Sun Q."/>
        </authorList>
    </citation>
    <scope>NUCLEOTIDE SEQUENCE [LARGE SCALE GENOMIC DNA]</scope>
    <source>
        <strain evidence="5 6">M29</strain>
    </source>
</reference>
<dbReference type="SUPFAM" id="SSF54211">
    <property type="entry name" value="Ribosomal protein S5 domain 2-like"/>
    <property type="match status" value="1"/>
</dbReference>
<dbReference type="CDD" id="cd00009">
    <property type="entry name" value="AAA"/>
    <property type="match status" value="1"/>
</dbReference>
<name>A0ABR7IK73_9FIRM</name>
<evidence type="ECO:0000256" key="1">
    <source>
        <dbReference type="ARBA" id="ARBA00006354"/>
    </source>
</evidence>
<dbReference type="Gene3D" id="3.30.230.10">
    <property type="match status" value="1"/>
</dbReference>
<sequence length="514" mass="56148">MATVVRSFAIQGIDGYPVDIEVKMLEGQPVISIIGLGDQAVKEAAERIQAAIDESGYVFPKKRVIISLAPSDKKKSGSHFDLAMAVGVLCQNGDIGVKNLKEYGFIGELSLDGRLRACRGILPMIIAGQKKGIKKIIVPEANLKEAGLVHGVEILGFHDLTGVIRCLEGKTSGGEIHVGKKENGPEESGTALDFKDVKGQDELIEAAVLAAAGGHNMLMVGEPGCGKTIIAQRIPTILPEMTEEECLEVTKIYSISGLLPNGHALMKYRPFRAPHHNASLNALIGGGAYAMPGEVSLAHNGVLFLDELAEFSRRTLDALRQPIEDKKVSISRVNGTHTFPSNFMFITAMNPCPCGYYPGAKCKCTDYEIIKYRGKISGPIMDRIDIQKEVHSVDSFAIADQKSGASSEELRVKVEKARKIQQERYAQEKGINCNAQMTTELIQRYCILDADSLGLLRETSEKYGYSARVIHKLLRLARTSADLDGEEKIHQKDIEKVLTCRELDKSNSKMVVVK</sequence>
<dbReference type="PRINTS" id="PR01657">
    <property type="entry name" value="MCMFAMILY"/>
</dbReference>
<dbReference type="InterPro" id="IPR003593">
    <property type="entry name" value="AAA+_ATPase"/>
</dbReference>
<evidence type="ECO:0000256" key="2">
    <source>
        <dbReference type="ARBA" id="ARBA00022741"/>
    </source>
</evidence>
<dbReference type="Pfam" id="PF13541">
    <property type="entry name" value="ChlI"/>
    <property type="match status" value="1"/>
</dbReference>
<dbReference type="InterPro" id="IPR014721">
    <property type="entry name" value="Ribsml_uS5_D2-typ_fold_subgr"/>
</dbReference>
<evidence type="ECO:0000256" key="3">
    <source>
        <dbReference type="ARBA" id="ARBA00022840"/>
    </source>
</evidence>
<dbReference type="SMART" id="SM00382">
    <property type="entry name" value="AAA"/>
    <property type="match status" value="1"/>
</dbReference>
<dbReference type="EMBL" id="JACOQG010000022">
    <property type="protein sequence ID" value="MBC5780424.1"/>
    <property type="molecule type" value="Genomic_DNA"/>
</dbReference>
<dbReference type="Proteomes" id="UP000649826">
    <property type="component" value="Unassembled WGS sequence"/>
</dbReference>
<evidence type="ECO:0000313" key="5">
    <source>
        <dbReference type="EMBL" id="MBC5780424.1"/>
    </source>
</evidence>
<proteinExistence type="inferred from homology"/>
<dbReference type="SUPFAM" id="SSF52540">
    <property type="entry name" value="P-loop containing nucleoside triphosphate hydrolases"/>
    <property type="match status" value="1"/>
</dbReference>
<feature type="domain" description="AAA+ ATPase" evidence="4">
    <location>
        <begin position="213"/>
        <end position="394"/>
    </location>
</feature>
<accession>A0ABR7IK73</accession>
<organism evidence="5 6">
    <name type="scientific">Blautia difficilis</name>
    <dbReference type="NCBI Taxonomy" id="2763027"/>
    <lineage>
        <taxon>Bacteria</taxon>
        <taxon>Bacillati</taxon>
        <taxon>Bacillota</taxon>
        <taxon>Clostridia</taxon>
        <taxon>Lachnospirales</taxon>
        <taxon>Lachnospiraceae</taxon>
        <taxon>Blautia</taxon>
    </lineage>
</organism>
<dbReference type="InterPro" id="IPR025158">
    <property type="entry name" value="Mg_chelat-rel_C"/>
</dbReference>
<keyword evidence="3" id="KW-0067">ATP-binding</keyword>
<gene>
    <name evidence="5" type="ORF">H8Z82_12355</name>
</gene>
<dbReference type="PANTHER" id="PTHR32039:SF7">
    <property type="entry name" value="COMPETENCE PROTEIN COMM"/>
    <property type="match status" value="1"/>
</dbReference>